<dbReference type="Gene3D" id="3.40.190.10">
    <property type="entry name" value="Periplasmic binding protein-like II"/>
    <property type="match status" value="1"/>
</dbReference>
<evidence type="ECO:0000256" key="1">
    <source>
        <dbReference type="ARBA" id="ARBA00004418"/>
    </source>
</evidence>
<dbReference type="RefSeq" id="WP_244630185.1">
    <property type="nucleotide sequence ID" value="NZ_BMIF01000001.1"/>
</dbReference>
<dbReference type="PANTHER" id="PTHR30290:SF64">
    <property type="entry name" value="ABC TRANSPORTER PERIPLASMIC BINDING PROTEIN"/>
    <property type="match status" value="1"/>
</dbReference>
<dbReference type="Gene3D" id="3.10.105.10">
    <property type="entry name" value="Dipeptide-binding Protein, Domain 3"/>
    <property type="match status" value="1"/>
</dbReference>
<dbReference type="GO" id="GO:0043190">
    <property type="term" value="C:ATP-binding cassette (ABC) transporter complex"/>
    <property type="evidence" value="ECO:0007669"/>
    <property type="project" value="InterPro"/>
</dbReference>
<dbReference type="InterPro" id="IPR030678">
    <property type="entry name" value="Peptide/Ni-bd"/>
</dbReference>
<dbReference type="Proteomes" id="UP000636264">
    <property type="component" value="Unassembled WGS sequence"/>
</dbReference>
<dbReference type="Pfam" id="PF00496">
    <property type="entry name" value="SBP_bac_5"/>
    <property type="match status" value="1"/>
</dbReference>
<dbReference type="InterPro" id="IPR000914">
    <property type="entry name" value="SBP_5_dom"/>
</dbReference>
<dbReference type="GO" id="GO:0015833">
    <property type="term" value="P:peptide transport"/>
    <property type="evidence" value="ECO:0007669"/>
    <property type="project" value="TreeGrafter"/>
</dbReference>
<evidence type="ECO:0000256" key="4">
    <source>
        <dbReference type="SAM" id="SignalP"/>
    </source>
</evidence>
<feature type="chain" id="PRO_5036765349" evidence="4">
    <location>
        <begin position="22"/>
        <end position="602"/>
    </location>
</feature>
<dbReference type="SUPFAM" id="SSF53850">
    <property type="entry name" value="Periplasmic binding protein-like II"/>
    <property type="match status" value="1"/>
</dbReference>
<dbReference type="GO" id="GO:0030288">
    <property type="term" value="C:outer membrane-bounded periplasmic space"/>
    <property type="evidence" value="ECO:0007669"/>
    <property type="project" value="TreeGrafter"/>
</dbReference>
<feature type="signal peptide" evidence="4">
    <location>
        <begin position="1"/>
        <end position="21"/>
    </location>
</feature>
<organism evidence="6 7">
    <name type="scientific">Nitratireductor aestuarii</name>
    <dbReference type="NCBI Taxonomy" id="1735103"/>
    <lineage>
        <taxon>Bacteria</taxon>
        <taxon>Pseudomonadati</taxon>
        <taxon>Pseudomonadota</taxon>
        <taxon>Alphaproteobacteria</taxon>
        <taxon>Hyphomicrobiales</taxon>
        <taxon>Phyllobacteriaceae</taxon>
        <taxon>Nitratireductor</taxon>
    </lineage>
</organism>
<comment type="caution">
    <text evidence="6">The sequence shown here is derived from an EMBL/GenBank/DDBJ whole genome shotgun (WGS) entry which is preliminary data.</text>
</comment>
<protein>
    <submittedName>
        <fullName evidence="6">ABC transporter substrate-binding protein</fullName>
    </submittedName>
</protein>
<sequence>MLRTGLLSLLISAAVIAPVAAEPSHGIAMNGAPELPANFDHFPYANPDARKGGDISYCVVGTFDNLNPFILRSMRTTARGIIDTIFGNLVFETLMRRNQAEPFSLYGHLAASIDIDDDRTFAEFKLNPDAKWSDGKPVTPEDVIFSFETFAAKGRPPYSARMSRIEKIEKTGDRSVRFTFNDDADREFPLIVALTPIIPAHAFDVETFDQTTLKPVVGSGPYVIESVDPGRKIVFRKNENYWGADLPSMRGFHNYDRITIEYFLNVNSQFEAFKKGLCAVQLDLDPVMVERDFDFPAANDGRITVKAFEERIPPAVSGFFFNTRREKFADPRVRRAISKLYDFAWVNKNVYGGDYRRTLSYWQGSDLSALGRPADEEEKKLLAPYADRVTPDVMDGTYGKDELEGKPVDRDDMREAMALLQEAGFTLDGQTLLDPKGNPFTMEVLIASGEQERVATALQRMLGRLGIGLQIRLLDDAQLQQRKQTFDFDMIIAAVGFTGTLSPGMEQVYRWGSESAKAEGSFNLAGVADPAVDAMIETMLNARDKEKYDAAVRALDRLLISGAYVIPTQYNPKKWVAYWSYVEHPEQAPLNAYDLSTWWRKQ</sequence>
<evidence type="ECO:0000256" key="2">
    <source>
        <dbReference type="ARBA" id="ARBA00005695"/>
    </source>
</evidence>
<dbReference type="GO" id="GO:1904680">
    <property type="term" value="F:peptide transmembrane transporter activity"/>
    <property type="evidence" value="ECO:0007669"/>
    <property type="project" value="TreeGrafter"/>
</dbReference>
<keyword evidence="7" id="KW-1185">Reference proteome</keyword>
<dbReference type="AlphaFoldDB" id="A0A916RDB7"/>
<reference evidence="6" key="1">
    <citation type="journal article" date="2014" name="Int. J. Syst. Evol. Microbiol.">
        <title>Complete genome sequence of Corynebacterium casei LMG S-19264T (=DSM 44701T), isolated from a smear-ripened cheese.</title>
        <authorList>
            <consortium name="US DOE Joint Genome Institute (JGI-PGF)"/>
            <person name="Walter F."/>
            <person name="Albersmeier A."/>
            <person name="Kalinowski J."/>
            <person name="Ruckert C."/>
        </authorList>
    </citation>
    <scope>NUCLEOTIDE SEQUENCE</scope>
    <source>
        <strain evidence="6">CGMCC 1.15320</strain>
    </source>
</reference>
<evidence type="ECO:0000313" key="6">
    <source>
        <dbReference type="EMBL" id="GGA53602.1"/>
    </source>
</evidence>
<dbReference type="PANTHER" id="PTHR30290">
    <property type="entry name" value="PERIPLASMIC BINDING COMPONENT OF ABC TRANSPORTER"/>
    <property type="match status" value="1"/>
</dbReference>
<evidence type="ECO:0000313" key="7">
    <source>
        <dbReference type="Proteomes" id="UP000636264"/>
    </source>
</evidence>
<dbReference type="PIRSF" id="PIRSF002741">
    <property type="entry name" value="MppA"/>
    <property type="match status" value="1"/>
</dbReference>
<dbReference type="InterPro" id="IPR039424">
    <property type="entry name" value="SBP_5"/>
</dbReference>
<proteinExistence type="inferred from homology"/>
<evidence type="ECO:0000256" key="3">
    <source>
        <dbReference type="ARBA" id="ARBA00022729"/>
    </source>
</evidence>
<reference evidence="6" key="2">
    <citation type="submission" date="2020-09" db="EMBL/GenBank/DDBJ databases">
        <authorList>
            <person name="Sun Q."/>
            <person name="Zhou Y."/>
        </authorList>
    </citation>
    <scope>NUCLEOTIDE SEQUENCE</scope>
    <source>
        <strain evidence="6">CGMCC 1.15320</strain>
    </source>
</reference>
<dbReference type="CDD" id="cd08497">
    <property type="entry name" value="MbnE-like"/>
    <property type="match status" value="1"/>
</dbReference>
<dbReference type="GO" id="GO:0042884">
    <property type="term" value="P:microcin transport"/>
    <property type="evidence" value="ECO:0007669"/>
    <property type="project" value="TreeGrafter"/>
</dbReference>
<gene>
    <name evidence="6" type="ORF">GCM10011385_03850</name>
</gene>
<name>A0A916RDB7_9HYPH</name>
<comment type="subcellular location">
    <subcellularLocation>
        <location evidence="1">Periplasm</location>
    </subcellularLocation>
</comment>
<comment type="similarity">
    <text evidence="2">Belongs to the bacterial solute-binding protein 5 family.</text>
</comment>
<evidence type="ECO:0000259" key="5">
    <source>
        <dbReference type="Pfam" id="PF00496"/>
    </source>
</evidence>
<keyword evidence="3 4" id="KW-0732">Signal</keyword>
<accession>A0A916RDB7</accession>
<dbReference type="EMBL" id="BMIF01000001">
    <property type="protein sequence ID" value="GGA53602.1"/>
    <property type="molecule type" value="Genomic_DNA"/>
</dbReference>
<feature type="domain" description="Solute-binding protein family 5" evidence="5">
    <location>
        <begin position="105"/>
        <end position="515"/>
    </location>
</feature>